<protein>
    <submittedName>
        <fullName evidence="1">Uncharacterized protein</fullName>
    </submittedName>
</protein>
<gene>
    <name evidence="1" type="ORF">LEP1GSC158_1639</name>
</gene>
<comment type="caution">
    <text evidence="1">The sequence shown here is derived from an EMBL/GenBank/DDBJ whole genome shotgun (WGS) entry which is preliminary data.</text>
</comment>
<proteinExistence type="predicted"/>
<name>M6HHG4_LEPIR</name>
<evidence type="ECO:0000313" key="2">
    <source>
        <dbReference type="Proteomes" id="UP000012089"/>
    </source>
</evidence>
<dbReference type="EMBL" id="AFMF02000033">
    <property type="protein sequence ID" value="EMM94822.1"/>
    <property type="molecule type" value="Genomic_DNA"/>
</dbReference>
<evidence type="ECO:0000313" key="1">
    <source>
        <dbReference type="EMBL" id="EMM94822.1"/>
    </source>
</evidence>
<reference evidence="1 2" key="1">
    <citation type="submission" date="2013-01" db="EMBL/GenBank/DDBJ databases">
        <authorList>
            <person name="Harkins D.M."/>
            <person name="Durkin A.S."/>
            <person name="Brinkac L.M."/>
            <person name="Haft D.H."/>
            <person name="Selengut J.D."/>
            <person name="Sanka R."/>
            <person name="DePew J."/>
            <person name="Purushe J."/>
            <person name="Tulsiani S.M."/>
            <person name="Graham G.C."/>
            <person name="Burns M.-A."/>
            <person name="Dohnt M.F."/>
            <person name="Smythe L.D."/>
            <person name="McKay D.B."/>
            <person name="Craig S.B."/>
            <person name="Vinetz J.M."/>
            <person name="Sutton G.G."/>
            <person name="Nierman W.C."/>
            <person name="Fouts D.E."/>
        </authorList>
    </citation>
    <scope>NUCLEOTIDE SEQUENCE [LARGE SCALE GENOMIC DNA]</scope>
    <source>
        <strain evidence="1 2">LT2156</strain>
    </source>
</reference>
<dbReference type="Proteomes" id="UP000012089">
    <property type="component" value="Unassembled WGS sequence"/>
</dbReference>
<organism evidence="1 2">
    <name type="scientific">Leptospira interrogans serovar Zanoni str. LT2156</name>
    <dbReference type="NCBI Taxonomy" id="1001601"/>
    <lineage>
        <taxon>Bacteria</taxon>
        <taxon>Pseudomonadati</taxon>
        <taxon>Spirochaetota</taxon>
        <taxon>Spirochaetia</taxon>
        <taxon>Leptospirales</taxon>
        <taxon>Leptospiraceae</taxon>
        <taxon>Leptospira</taxon>
    </lineage>
</organism>
<dbReference type="AlphaFoldDB" id="M6HHG4"/>
<accession>M6HHG4</accession>
<sequence length="40" mass="4928">MDFLLRIHVISVYSKKTYTFRKSPEFSKIYFKIHDSLLKF</sequence>